<keyword evidence="2" id="KW-0285">Flavoprotein</keyword>
<dbReference type="PANTHER" id="PTHR13878:SF53">
    <property type="entry name" value="CYTOKININ DEHYDROGENASE 6"/>
    <property type="match status" value="1"/>
</dbReference>
<organism evidence="5 6">
    <name type="scientific">Roseovarius ramblicola</name>
    <dbReference type="NCBI Taxonomy" id="2022336"/>
    <lineage>
        <taxon>Bacteria</taxon>
        <taxon>Pseudomonadati</taxon>
        <taxon>Pseudomonadota</taxon>
        <taxon>Alphaproteobacteria</taxon>
        <taxon>Rhodobacterales</taxon>
        <taxon>Roseobacteraceae</taxon>
        <taxon>Roseovarius</taxon>
    </lineage>
</organism>
<dbReference type="InterPro" id="IPR050432">
    <property type="entry name" value="FAD-linked_Oxidoreductases_BP"/>
</dbReference>
<dbReference type="InterPro" id="IPR016169">
    <property type="entry name" value="FAD-bd_PCMH_sub2"/>
</dbReference>
<evidence type="ECO:0000313" key="5">
    <source>
        <dbReference type="EMBL" id="MFB9150836.1"/>
    </source>
</evidence>
<dbReference type="Proteomes" id="UP001589670">
    <property type="component" value="Unassembled WGS sequence"/>
</dbReference>
<dbReference type="SUPFAM" id="SSF56176">
    <property type="entry name" value="FAD-binding/transporter-associated domain-like"/>
    <property type="match status" value="1"/>
</dbReference>
<comment type="caution">
    <text evidence="5">The sequence shown here is derived from an EMBL/GenBank/DDBJ whole genome shotgun (WGS) entry which is preliminary data.</text>
</comment>
<keyword evidence="2" id="KW-0274">FAD</keyword>
<evidence type="ECO:0000256" key="2">
    <source>
        <dbReference type="ARBA" id="ARBA00022827"/>
    </source>
</evidence>
<dbReference type="RefSeq" id="WP_377070387.1">
    <property type="nucleotide sequence ID" value="NZ_JBHMEC010000018.1"/>
</dbReference>
<evidence type="ECO:0000256" key="3">
    <source>
        <dbReference type="ARBA" id="ARBA00023002"/>
    </source>
</evidence>
<dbReference type="PANTHER" id="PTHR13878">
    <property type="entry name" value="GULONOLACTONE OXIDASE"/>
    <property type="match status" value="1"/>
</dbReference>
<accession>A0ABV5I420</accession>
<protein>
    <submittedName>
        <fullName evidence="5">FAD-dependent oxidoreductase</fullName>
    </submittedName>
</protein>
<dbReference type="Pfam" id="PF01565">
    <property type="entry name" value="FAD_binding_4"/>
    <property type="match status" value="1"/>
</dbReference>
<reference evidence="5 6" key="1">
    <citation type="submission" date="2024-09" db="EMBL/GenBank/DDBJ databases">
        <authorList>
            <person name="Sun Q."/>
            <person name="Mori K."/>
        </authorList>
    </citation>
    <scope>NUCLEOTIDE SEQUENCE [LARGE SCALE GENOMIC DNA]</scope>
    <source>
        <strain evidence="5 6">CECT 9424</strain>
    </source>
</reference>
<keyword evidence="6" id="KW-1185">Reference proteome</keyword>
<name>A0ABV5I420_9RHOB</name>
<dbReference type="InterPro" id="IPR006094">
    <property type="entry name" value="Oxid_FAD_bind_N"/>
</dbReference>
<sequence length="441" mass="47640">MKLSGWGRYPVLETELHLPRSVEALRALVLSGSGLIARGNGRAYGDSAIGSAATVDMRHFDRMLAFDTGTGQLVAEAGVLLGDIIAAFLHRGWFPLVTPGTKFVTLGGAIAADVHGKNHHKEGSFRACVDWIEVMGPDGEIRRCSRQEDAILFDHTLGGMGLTGIILRAAIRLRPVETGWIRQSTIAAPNLAAAMDAFEAAQDTTYSVAWIDCLATGAARGRSLVMLGEHAAVADLPPARAAAPFHVSPRRKLSVPLDFPAFALNRLTVAAFNAIYYRAGARKRTAKLVDWDSYFYPLDAIHGWNRIYGRKGFAQFQCVLPPDRSQAGLTALLADIAAAGSGSFLAVLKRFGAQEATFSFPMEGYTLALDFPVNAGTLALLDRLDRIALDHGGRFYLAKDSRMSAATLRASDARVADFHALREAEGLSDRFRSVQSERLGL</sequence>
<evidence type="ECO:0000313" key="6">
    <source>
        <dbReference type="Proteomes" id="UP001589670"/>
    </source>
</evidence>
<keyword evidence="3" id="KW-0560">Oxidoreductase</keyword>
<comment type="similarity">
    <text evidence="1">Belongs to the oxygen-dependent FAD-linked oxidoreductase family.</text>
</comment>
<evidence type="ECO:0000259" key="4">
    <source>
        <dbReference type="PROSITE" id="PS51387"/>
    </source>
</evidence>
<dbReference type="Gene3D" id="3.30.465.10">
    <property type="match status" value="1"/>
</dbReference>
<feature type="domain" description="FAD-binding PCMH-type" evidence="4">
    <location>
        <begin position="9"/>
        <end position="176"/>
    </location>
</feature>
<dbReference type="PROSITE" id="PS51387">
    <property type="entry name" value="FAD_PCMH"/>
    <property type="match status" value="1"/>
</dbReference>
<gene>
    <name evidence="5" type="ORF">ACFFU4_13865</name>
</gene>
<dbReference type="EMBL" id="JBHMEC010000018">
    <property type="protein sequence ID" value="MFB9150836.1"/>
    <property type="molecule type" value="Genomic_DNA"/>
</dbReference>
<evidence type="ECO:0000256" key="1">
    <source>
        <dbReference type="ARBA" id="ARBA00005466"/>
    </source>
</evidence>
<dbReference type="InterPro" id="IPR016166">
    <property type="entry name" value="FAD-bd_PCMH"/>
</dbReference>
<dbReference type="InterPro" id="IPR036318">
    <property type="entry name" value="FAD-bd_PCMH-like_sf"/>
</dbReference>
<proteinExistence type="inferred from homology"/>